<dbReference type="AlphaFoldDB" id="A0A0G1KVL9"/>
<gene>
    <name evidence="1" type="ORF">UW44_C0005G0011</name>
</gene>
<evidence type="ECO:0000313" key="2">
    <source>
        <dbReference type="Proteomes" id="UP000034006"/>
    </source>
</evidence>
<protein>
    <submittedName>
        <fullName evidence="1">Uncharacterized protein</fullName>
    </submittedName>
</protein>
<comment type="caution">
    <text evidence="1">The sequence shown here is derived from an EMBL/GenBank/DDBJ whole genome shotgun (WGS) entry which is preliminary data.</text>
</comment>
<evidence type="ECO:0000313" key="1">
    <source>
        <dbReference type="EMBL" id="KKT51969.1"/>
    </source>
</evidence>
<dbReference type="STRING" id="1618387.UW44_C0005G0011"/>
<dbReference type="EMBL" id="LCIH01000005">
    <property type="protein sequence ID" value="KKT51969.1"/>
    <property type="molecule type" value="Genomic_DNA"/>
</dbReference>
<accession>A0A0G1KVL9</accession>
<proteinExistence type="predicted"/>
<dbReference type="Proteomes" id="UP000034006">
    <property type="component" value="Unassembled WGS sequence"/>
</dbReference>
<name>A0A0G1KVL9_9BACT</name>
<organism evidence="1 2">
    <name type="scientific">Candidatus Collierbacteria bacterium GW2011_GWB2_44_22</name>
    <dbReference type="NCBI Taxonomy" id="1618387"/>
    <lineage>
        <taxon>Bacteria</taxon>
        <taxon>Candidatus Collieribacteriota</taxon>
    </lineage>
</organism>
<sequence>MPKEYCGFNPKNFTPDQFMRPATGVVSEELKYLSNQLRNALEGGWRADKDSLQIGTELEIMFFSPDSDPGLILKQYERMEKRDWDLDWETFIRRTRNPNYTTDHRRKVLRVANFAKALQKKYPNEFYPCTRDSKLMIEFRTAPQNLEAHYDNVCWLADSIRKVAQKENLLPVIKSQHIHLSCKTHNLKLGEKRAYKYIDSERFKNDFINESFTRILPFVMLPEEYDGDDDHIVVQRNHAGELNHPEFRLLSSEYANDHILNLALCLRSLYASLMNETYATDVVPEPTYFKALQRMQHDEELINFFGESTLSKLCKIVKQYPAVSRREKTISEVK</sequence>
<reference evidence="1 2" key="1">
    <citation type="journal article" date="2015" name="Nature">
        <title>rRNA introns, odd ribosomes, and small enigmatic genomes across a large radiation of phyla.</title>
        <authorList>
            <person name="Brown C.T."/>
            <person name="Hug L.A."/>
            <person name="Thomas B.C."/>
            <person name="Sharon I."/>
            <person name="Castelle C.J."/>
            <person name="Singh A."/>
            <person name="Wilkins M.J."/>
            <person name="Williams K.H."/>
            <person name="Banfield J.F."/>
        </authorList>
    </citation>
    <scope>NUCLEOTIDE SEQUENCE [LARGE SCALE GENOMIC DNA]</scope>
</reference>